<dbReference type="Proteomes" id="UP000183046">
    <property type="component" value="Unassembled WGS sequence"/>
</dbReference>
<keyword evidence="1" id="KW-0472">Membrane</keyword>
<gene>
    <name evidence="2" type="ORF">SAMN05216279_101269</name>
</gene>
<keyword evidence="1" id="KW-1133">Transmembrane helix</keyword>
<feature type="transmembrane region" description="Helical" evidence="1">
    <location>
        <begin position="358"/>
        <end position="380"/>
    </location>
</feature>
<organism evidence="2 3">
    <name type="scientific">Pseudomonas oryzihabitans</name>
    <dbReference type="NCBI Taxonomy" id="47885"/>
    <lineage>
        <taxon>Bacteria</taxon>
        <taxon>Pseudomonadati</taxon>
        <taxon>Pseudomonadota</taxon>
        <taxon>Gammaproteobacteria</taxon>
        <taxon>Pseudomonadales</taxon>
        <taxon>Pseudomonadaceae</taxon>
        <taxon>Pseudomonas</taxon>
    </lineage>
</organism>
<feature type="transmembrane region" description="Helical" evidence="1">
    <location>
        <begin position="203"/>
        <end position="223"/>
    </location>
</feature>
<dbReference type="InterPro" id="IPR036259">
    <property type="entry name" value="MFS_trans_sf"/>
</dbReference>
<protein>
    <submittedName>
        <fullName evidence="2">Predicted arabinose efflux permease, MFS family</fullName>
    </submittedName>
</protein>
<evidence type="ECO:0000313" key="3">
    <source>
        <dbReference type="Proteomes" id="UP000183046"/>
    </source>
</evidence>
<reference evidence="3" key="1">
    <citation type="submission" date="2016-10" db="EMBL/GenBank/DDBJ databases">
        <authorList>
            <person name="de Groot N.N."/>
        </authorList>
    </citation>
    <scope>NUCLEOTIDE SEQUENCE [LARGE SCALE GENOMIC DNA]</scope>
    <source>
        <strain evidence="3">DSM 15758</strain>
    </source>
</reference>
<feature type="transmembrane region" description="Helical" evidence="1">
    <location>
        <begin position="163"/>
        <end position="182"/>
    </location>
</feature>
<dbReference type="OrthoDB" id="5995417at2"/>
<sequence length="395" mass="40273">MTVTAPAPPRQVQAALLLGSLALLILGLQPLLLGELFTSGRASLDGLGLVAMGEIVALGLGVIAGEALGPRLGLPAVLWPATLLAVAADLASAQASGDLPLLGLRALAGLGEGLLLWAAVALIVRQPTAERLSGLFMALQTFCQGLLAALLALWILPRLGSAGGFRLLAGVTALALPLTIALPRRLAAVDVPGSAPVRHRWRLPQALLLAFVGCQLAAIGALWAYLEPYGEALGLDAGQAQTLIAASFAAQLLGGLAGAVLVAWLPAATTLTLATLTLGSLAALIYGLAPGAHLSFVLLCLTFTFLWQTLTPFQISLALRLDASGRVATLVPSLQLLGCAAGPALASLWLQGAAVRPAALTSALLALLALGLAAVLALSARGPRPVPRWRWQRPG</sequence>
<feature type="transmembrane region" description="Helical" evidence="1">
    <location>
        <begin position="243"/>
        <end position="264"/>
    </location>
</feature>
<evidence type="ECO:0000313" key="2">
    <source>
        <dbReference type="EMBL" id="SCZ20798.1"/>
    </source>
</evidence>
<dbReference type="AlphaFoldDB" id="A0A1G5M8D9"/>
<feature type="transmembrane region" description="Helical" evidence="1">
    <location>
        <begin position="136"/>
        <end position="157"/>
    </location>
</feature>
<keyword evidence="1" id="KW-0812">Transmembrane</keyword>
<evidence type="ECO:0000256" key="1">
    <source>
        <dbReference type="SAM" id="Phobius"/>
    </source>
</evidence>
<dbReference type="Gene3D" id="1.20.1250.20">
    <property type="entry name" value="MFS general substrate transporter like domains"/>
    <property type="match status" value="1"/>
</dbReference>
<comment type="caution">
    <text evidence="2">The sequence shown here is derived from an EMBL/GenBank/DDBJ whole genome shotgun (WGS) entry which is preliminary data.</text>
</comment>
<accession>A0A1G5M8D9</accession>
<dbReference type="EMBL" id="FMWB01000001">
    <property type="protein sequence ID" value="SCZ20798.1"/>
    <property type="molecule type" value="Genomic_DNA"/>
</dbReference>
<dbReference type="RefSeq" id="WP_074582756.1">
    <property type="nucleotide sequence ID" value="NZ_FMWB01000001.1"/>
</dbReference>
<feature type="transmembrane region" description="Helical" evidence="1">
    <location>
        <begin position="44"/>
        <end position="64"/>
    </location>
</feature>
<dbReference type="STRING" id="237610.BJP27_04145"/>
<name>A0A1G5M8D9_9PSED</name>
<feature type="transmembrane region" description="Helical" evidence="1">
    <location>
        <begin position="295"/>
        <end position="315"/>
    </location>
</feature>
<dbReference type="SUPFAM" id="SSF103473">
    <property type="entry name" value="MFS general substrate transporter"/>
    <property type="match status" value="1"/>
</dbReference>
<feature type="transmembrane region" description="Helical" evidence="1">
    <location>
        <begin position="102"/>
        <end position="124"/>
    </location>
</feature>
<dbReference type="eggNOG" id="COG2814">
    <property type="taxonomic scope" value="Bacteria"/>
</dbReference>
<feature type="transmembrane region" description="Helical" evidence="1">
    <location>
        <begin position="76"/>
        <end position="96"/>
    </location>
</feature>
<proteinExistence type="predicted"/>